<feature type="coiled-coil region" evidence="1">
    <location>
        <begin position="144"/>
        <end position="178"/>
    </location>
</feature>
<keyword evidence="5" id="KW-1185">Reference proteome</keyword>
<feature type="region of interest" description="Disordered" evidence="2">
    <location>
        <begin position="572"/>
        <end position="592"/>
    </location>
</feature>
<keyword evidence="3" id="KW-0812">Transmembrane</keyword>
<dbReference type="eggNOG" id="arCOG02487">
    <property type="taxonomic scope" value="Archaea"/>
</dbReference>
<feature type="region of interest" description="Disordered" evidence="2">
    <location>
        <begin position="53"/>
        <end position="78"/>
    </location>
</feature>
<gene>
    <name evidence="4" type="ORF">C481_00765</name>
</gene>
<reference evidence="4 5" key="1">
    <citation type="journal article" date="2014" name="PLoS Genet.">
        <title>Phylogenetically driven sequencing of extremely halophilic archaea reveals strategies for static and dynamic osmo-response.</title>
        <authorList>
            <person name="Becker E.A."/>
            <person name="Seitzer P.M."/>
            <person name="Tritt A."/>
            <person name="Larsen D."/>
            <person name="Krusor M."/>
            <person name="Yao A.I."/>
            <person name="Wu D."/>
            <person name="Madern D."/>
            <person name="Eisen J.A."/>
            <person name="Darling A.E."/>
            <person name="Facciotti M.T."/>
        </authorList>
    </citation>
    <scope>NUCLEOTIDE SEQUENCE [LARGE SCALE GENOMIC DNA]</scope>
    <source>
        <strain evidence="4 5">DSM 12278</strain>
    </source>
</reference>
<feature type="transmembrane region" description="Helical" evidence="3">
    <location>
        <begin position="543"/>
        <end position="563"/>
    </location>
</feature>
<evidence type="ECO:0008006" key="6">
    <source>
        <dbReference type="Google" id="ProtNLM"/>
    </source>
</evidence>
<dbReference type="STRING" id="29540.C481_00765"/>
<keyword evidence="3" id="KW-0472">Membrane</keyword>
<evidence type="ECO:0000313" key="5">
    <source>
        <dbReference type="Proteomes" id="UP000011554"/>
    </source>
</evidence>
<evidence type="ECO:0000256" key="2">
    <source>
        <dbReference type="SAM" id="MobiDB-lite"/>
    </source>
</evidence>
<comment type="caution">
    <text evidence="4">The sequence shown here is derived from an EMBL/GenBank/DDBJ whole genome shotgun (WGS) entry which is preliminary data.</text>
</comment>
<proteinExistence type="predicted"/>
<dbReference type="PATRIC" id="fig|29540.5.peg.158"/>
<dbReference type="AlphaFoldDB" id="M0B8S4"/>
<keyword evidence="1" id="KW-0175">Coiled coil</keyword>
<protein>
    <recommendedName>
        <fullName evidence="6">DUF4129 domain-containing protein</fullName>
    </recommendedName>
</protein>
<evidence type="ECO:0000313" key="4">
    <source>
        <dbReference type="EMBL" id="ELZ06019.1"/>
    </source>
</evidence>
<keyword evidence="3" id="KW-1133">Transmembrane helix</keyword>
<name>M0B8S4_NATA1</name>
<organism evidence="4 5">
    <name type="scientific">Natrialba asiatica (strain ATCC 700177 / DSM 12278 / JCM 9576 / FERM P-10747 / NBRC 102637 / 172P1)</name>
    <dbReference type="NCBI Taxonomy" id="29540"/>
    <lineage>
        <taxon>Archaea</taxon>
        <taxon>Methanobacteriati</taxon>
        <taxon>Methanobacteriota</taxon>
        <taxon>Stenosarchaea group</taxon>
        <taxon>Halobacteria</taxon>
        <taxon>Halobacteriales</taxon>
        <taxon>Natrialbaceae</taxon>
        <taxon>Natrialba</taxon>
    </lineage>
</organism>
<evidence type="ECO:0000256" key="3">
    <source>
        <dbReference type="SAM" id="Phobius"/>
    </source>
</evidence>
<evidence type="ECO:0000256" key="1">
    <source>
        <dbReference type="SAM" id="Coils"/>
    </source>
</evidence>
<dbReference type="EMBL" id="AOIO01000003">
    <property type="protein sequence ID" value="ELZ06019.1"/>
    <property type="molecule type" value="Genomic_DNA"/>
</dbReference>
<sequence length="717" mass="77086">MGTGVSRLDTRTLLCGFLVIAFTIGSTGLAGATIAAHADTQTGLMGSTPQAQFAQNEADSADNDTVRHENPNEYRESGNPAQLETWLMDRMVENIDESAVQLEDGNYDRAGRYVGDEYDAYLDQYLDVAGQTEGEDHAELFEAIREDQSQITDAAQRYQELRDEYERARDAGDEARARELARELDSVATTATETGTQLRDQYDELEESTDANLSESERSIETVTEDIRSSQETIRGEQFVATGLSVDADREEISFLEPLTGTGRLRTAEGEPVGNRPIELEIGNGSVRTETDADGAFEFEYRPVEEPLTTEELEIEYAPANESIYLGSTTSVPVSISQTDPSVTDLETPAAVTYNDTAAVSGTLVVDDVPVDNASLAVTFGGERIETTETTNGSFDVDVTVPAGVPAGEREFGVRLEHEDRALAATPVTNQVTVRETDSELSVTATRTAADGRMVDVNGTLETGGGEGVAGEAVRVDVDGTTVETVSTDENGAFGLTATLPTGSEDVEVVATYDGSESNVASATARTTTGSTAVARLWGRLPMWARIGIGIGVLATLCAVVWWRRFRPAGPADTAARERSTSDDGAAPSVADRSRVEIARSLLEHGRECLADGRPEQAVEMGYAAVRHALSGRETASSALTHWEFYRNWQRGRDAASVDGEDDSALLRTVIERYEQTTFGVADVSREEAEVVLESATRLCEMGSSPSTESTRTGGDA</sequence>
<feature type="compositionally biased region" description="Basic and acidic residues" evidence="2">
    <location>
        <begin position="64"/>
        <end position="76"/>
    </location>
</feature>
<dbReference type="Proteomes" id="UP000011554">
    <property type="component" value="Unassembled WGS sequence"/>
</dbReference>
<accession>M0B8S4</accession>